<accession>A0A226X7F4</accession>
<gene>
    <name evidence="1" type="ORF">BSU04_09705</name>
</gene>
<dbReference type="EMBL" id="MTHB01000049">
    <property type="protein sequence ID" value="OXC78920.1"/>
    <property type="molecule type" value="Genomic_DNA"/>
</dbReference>
<evidence type="ECO:0000313" key="1">
    <source>
        <dbReference type="EMBL" id="OXC78920.1"/>
    </source>
</evidence>
<dbReference type="AlphaFoldDB" id="A0A226X7F4"/>
<name>A0A226X7F4_CABSO</name>
<reference evidence="2" key="1">
    <citation type="submission" date="2017-01" db="EMBL/GenBank/DDBJ databases">
        <title>Genome Analysis of Deinococcus marmoris KOPRI26562.</title>
        <authorList>
            <person name="Kim J.H."/>
            <person name="Oh H.-M."/>
        </authorList>
    </citation>
    <scope>NUCLEOTIDE SEQUENCE [LARGE SCALE GENOMIC DNA]</scope>
    <source>
        <strain evidence="2">PAMC 26633</strain>
    </source>
</reference>
<protein>
    <submittedName>
        <fullName evidence="1">Uncharacterized protein</fullName>
    </submittedName>
</protein>
<sequence>MNRFGVGFDGTREGKRVIYRFKTAKSVKKQLADWGYK</sequence>
<dbReference type="Proteomes" id="UP000214720">
    <property type="component" value="Unassembled WGS sequence"/>
</dbReference>
<proteinExistence type="predicted"/>
<organism evidence="1 2">
    <name type="scientific">Caballeronia sordidicola</name>
    <name type="common">Burkholderia sordidicola</name>
    <dbReference type="NCBI Taxonomy" id="196367"/>
    <lineage>
        <taxon>Bacteria</taxon>
        <taxon>Pseudomonadati</taxon>
        <taxon>Pseudomonadota</taxon>
        <taxon>Betaproteobacteria</taxon>
        <taxon>Burkholderiales</taxon>
        <taxon>Burkholderiaceae</taxon>
        <taxon>Caballeronia</taxon>
    </lineage>
</organism>
<evidence type="ECO:0000313" key="2">
    <source>
        <dbReference type="Proteomes" id="UP000214720"/>
    </source>
</evidence>
<comment type="caution">
    <text evidence="1">The sequence shown here is derived from an EMBL/GenBank/DDBJ whole genome shotgun (WGS) entry which is preliminary data.</text>
</comment>